<accession>A0A6P2VI17</accession>
<dbReference type="AlphaFoldDB" id="A0A6P2VI17"/>
<evidence type="ECO:0000313" key="2">
    <source>
        <dbReference type="Proteomes" id="UP000494110"/>
    </source>
</evidence>
<dbReference type="Proteomes" id="UP000494110">
    <property type="component" value="Unassembled WGS sequence"/>
</dbReference>
<protein>
    <submittedName>
        <fullName evidence="1">Uncharacterized protein</fullName>
    </submittedName>
</protein>
<organism evidence="1 2">
    <name type="scientific">Burkholderia lata (strain ATCC 17760 / DSM 23089 / LMG 22485 / NCIMB 9086 / R18194 / 383)</name>
    <dbReference type="NCBI Taxonomy" id="482957"/>
    <lineage>
        <taxon>Bacteria</taxon>
        <taxon>Pseudomonadati</taxon>
        <taxon>Pseudomonadota</taxon>
        <taxon>Betaproteobacteria</taxon>
        <taxon>Burkholderiales</taxon>
        <taxon>Burkholderiaceae</taxon>
        <taxon>Burkholderia</taxon>
        <taxon>Burkholderia cepacia complex</taxon>
    </lineage>
</organism>
<proteinExistence type="predicted"/>
<dbReference type="EMBL" id="CABVQN010000004">
    <property type="protein sequence ID" value="VWC81964.1"/>
    <property type="molecule type" value="Genomic_DNA"/>
</dbReference>
<name>A0A6P2VI17_BURL3</name>
<sequence>MNSVFDSIADLGLIGRITVTPYEVGGGLAAVERVPLLLSAKQETSAKDGRAQWLEPPCPAGWYMTAGSLYDALRPYVPTIAAPKWSVARTSTPCWKCHRDTRVYAVCVCQPAGWIYSTPDDPEWSASLPEATRDGRLDSWGMWEALPCATTCAYLTRLNGSAAKQLSDLCPAYRPDTSREAGGRYWMNHCEHCEAKQGDHFVHATESRPGLFLPLSDEGAAGIQFHEVESPLIARATLDFGDAPIPHLQACGKW</sequence>
<reference evidence="1 2" key="1">
    <citation type="submission" date="2019-09" db="EMBL/GenBank/DDBJ databases">
        <authorList>
            <person name="Depoorter E."/>
        </authorList>
    </citation>
    <scope>NUCLEOTIDE SEQUENCE [LARGE SCALE GENOMIC DNA]</scope>
    <source>
        <strain evidence="1">R-39750</strain>
    </source>
</reference>
<gene>
    <name evidence="1" type="ORF">BLA39750_01267</name>
</gene>
<evidence type="ECO:0000313" key="1">
    <source>
        <dbReference type="EMBL" id="VWC81964.1"/>
    </source>
</evidence>